<evidence type="ECO:0000256" key="1">
    <source>
        <dbReference type="ARBA" id="ARBA00022630"/>
    </source>
</evidence>
<dbReference type="Gene3D" id="3.40.50.620">
    <property type="entry name" value="HUPs"/>
    <property type="match status" value="1"/>
</dbReference>
<protein>
    <submittedName>
        <fullName evidence="7">Deoxyribodipyrimidine photo-lyase</fullName>
    </submittedName>
</protein>
<dbReference type="Proteomes" id="UP000233781">
    <property type="component" value="Unassembled WGS sequence"/>
</dbReference>
<dbReference type="AlphaFoldDB" id="A0A2N3YIP8"/>
<evidence type="ECO:0000313" key="8">
    <source>
        <dbReference type="Proteomes" id="UP000233781"/>
    </source>
</evidence>
<evidence type="ECO:0000256" key="5">
    <source>
        <dbReference type="RuleBase" id="RU004182"/>
    </source>
</evidence>
<evidence type="ECO:0000256" key="3">
    <source>
        <dbReference type="ARBA" id="ARBA00022991"/>
    </source>
</evidence>
<dbReference type="EMBL" id="PJNE01000001">
    <property type="protein sequence ID" value="PKW26723.1"/>
    <property type="molecule type" value="Genomic_DNA"/>
</dbReference>
<dbReference type="GO" id="GO:0071949">
    <property type="term" value="F:FAD binding"/>
    <property type="evidence" value="ECO:0007669"/>
    <property type="project" value="TreeGrafter"/>
</dbReference>
<dbReference type="GO" id="GO:0006950">
    <property type="term" value="P:response to stress"/>
    <property type="evidence" value="ECO:0007669"/>
    <property type="project" value="UniProtKB-ARBA"/>
</dbReference>
<dbReference type="GO" id="GO:0009416">
    <property type="term" value="P:response to light stimulus"/>
    <property type="evidence" value="ECO:0007669"/>
    <property type="project" value="TreeGrafter"/>
</dbReference>
<dbReference type="Pfam" id="PF00875">
    <property type="entry name" value="DNA_photolyase"/>
    <property type="match status" value="1"/>
</dbReference>
<dbReference type="GO" id="GO:0003677">
    <property type="term" value="F:DNA binding"/>
    <property type="evidence" value="ECO:0007669"/>
    <property type="project" value="TreeGrafter"/>
</dbReference>
<dbReference type="OrthoDB" id="9772484at2"/>
<name>A0A2N3YIP8_9MICO</name>
<evidence type="ECO:0000256" key="4">
    <source>
        <dbReference type="PIRSR" id="PIRSR602081-1"/>
    </source>
</evidence>
<dbReference type="PRINTS" id="PR00147">
    <property type="entry name" value="DNAPHOTLYASE"/>
</dbReference>
<keyword evidence="3 5" id="KW-0157">Chromophore</keyword>
<accession>A0A2N3YIP8</accession>
<sequence>MTAVLWLRRDLRRRDHPALLAARDAAGGADLVIAFVVDPRLWDGGGPVRRAWLAANLRALDESLGGALTLLHGDPRAVLPALAQRVSASSLHVSRETTPSGSRRDDAVREALGATGVDWVETGTPYAVGPGLVTNGSDEPYKVFTPFARAWRRHGWPDPAPTPRELPLRHARNDADATAALDAALSAPDLPALPPAGEDAALRRFRAFRDDHLAGYDDDRDRPALDATSRMSPYLKLGVVHPRTLLAQLGERSGTGADSFRTELAWREFYADVLHHNPRSAWHDLRPALQGMRYDAPEDAIEAWKRGETGYPVVDAGMRQLLAEGWMHNRVRMITASFLTKDLHVWWPVGARHFLDHLADGDLASNNHGWQWVAGTGTDASPYFRVFNPVTQGEKFDPDGEYVRRWVPELRHLPGKAAHQPWEHADGYTHGYPERVVDHAAERQEALDRLAAVKGR</sequence>
<dbReference type="InterPro" id="IPR002081">
    <property type="entry name" value="Cryptochrome/DNA_photolyase_1"/>
</dbReference>
<evidence type="ECO:0000256" key="2">
    <source>
        <dbReference type="ARBA" id="ARBA00022827"/>
    </source>
</evidence>
<evidence type="ECO:0000313" key="7">
    <source>
        <dbReference type="EMBL" id="PKW26723.1"/>
    </source>
</evidence>
<keyword evidence="1 4" id="KW-0285">Flavoprotein</keyword>
<evidence type="ECO:0000259" key="6">
    <source>
        <dbReference type="PROSITE" id="PS51645"/>
    </source>
</evidence>
<dbReference type="GO" id="GO:0003904">
    <property type="term" value="F:deoxyribodipyrimidine photo-lyase activity"/>
    <property type="evidence" value="ECO:0007669"/>
    <property type="project" value="TreeGrafter"/>
</dbReference>
<feature type="domain" description="Photolyase/cryptochrome alpha/beta" evidence="6">
    <location>
        <begin position="1"/>
        <end position="127"/>
    </location>
</feature>
<dbReference type="Gene3D" id="1.25.40.80">
    <property type="match status" value="1"/>
</dbReference>
<dbReference type="SUPFAM" id="SSF48173">
    <property type="entry name" value="Cryptochrome/photolyase FAD-binding domain"/>
    <property type="match status" value="1"/>
</dbReference>
<feature type="binding site" evidence="4">
    <location>
        <begin position="228"/>
        <end position="232"/>
    </location>
    <ligand>
        <name>FAD</name>
        <dbReference type="ChEBI" id="CHEBI:57692"/>
    </ligand>
</feature>
<dbReference type="InterPro" id="IPR036134">
    <property type="entry name" value="Crypto/Photolyase_FAD-like_sf"/>
</dbReference>
<feature type="binding site" evidence="4">
    <location>
        <position position="260"/>
    </location>
    <ligand>
        <name>FAD</name>
        <dbReference type="ChEBI" id="CHEBI:57692"/>
    </ligand>
</feature>
<dbReference type="GO" id="GO:0006139">
    <property type="term" value="P:nucleobase-containing compound metabolic process"/>
    <property type="evidence" value="ECO:0007669"/>
    <property type="project" value="UniProtKB-ARBA"/>
</dbReference>
<dbReference type="PROSITE" id="PS00394">
    <property type="entry name" value="DNA_PHOTOLYASES_1_1"/>
    <property type="match status" value="1"/>
</dbReference>
<dbReference type="InterPro" id="IPR014729">
    <property type="entry name" value="Rossmann-like_a/b/a_fold"/>
</dbReference>
<keyword evidence="2 4" id="KW-0274">FAD</keyword>
<comment type="cofactor">
    <cofactor evidence="4">
        <name>FAD</name>
        <dbReference type="ChEBI" id="CHEBI:57692"/>
    </cofactor>
    <text evidence="4">Binds 1 FAD per subunit.</text>
</comment>
<reference evidence="7 8" key="1">
    <citation type="submission" date="2017-12" db="EMBL/GenBank/DDBJ databases">
        <title>Sequencing the genomes of 1000 Actinobacteria strains.</title>
        <authorList>
            <person name="Klenk H.-P."/>
        </authorList>
    </citation>
    <scope>NUCLEOTIDE SEQUENCE [LARGE SCALE GENOMIC DNA]</scope>
    <source>
        <strain evidence="7 8">DSM 12806</strain>
    </source>
</reference>
<dbReference type="Pfam" id="PF03441">
    <property type="entry name" value="FAD_binding_7"/>
    <property type="match status" value="1"/>
</dbReference>
<feature type="binding site" evidence="4">
    <location>
        <begin position="263"/>
        <end position="270"/>
    </location>
    <ligand>
        <name>FAD</name>
        <dbReference type="ChEBI" id="CHEBI:57692"/>
    </ligand>
</feature>
<dbReference type="Gene3D" id="1.10.579.10">
    <property type="entry name" value="DNA Cyclobutane Dipyrimidine Photolyase, subunit A, domain 3"/>
    <property type="match status" value="1"/>
</dbReference>
<gene>
    <name evidence="7" type="ORF">ATL31_1541</name>
</gene>
<feature type="binding site" evidence="4">
    <location>
        <position position="216"/>
    </location>
    <ligand>
        <name>FAD</name>
        <dbReference type="ChEBI" id="CHEBI:57692"/>
    </ligand>
</feature>
<organism evidence="7 8">
    <name type="scientific">Phycicoccus duodecadis</name>
    <dbReference type="NCBI Taxonomy" id="173053"/>
    <lineage>
        <taxon>Bacteria</taxon>
        <taxon>Bacillati</taxon>
        <taxon>Actinomycetota</taxon>
        <taxon>Actinomycetes</taxon>
        <taxon>Micrococcales</taxon>
        <taxon>Intrasporangiaceae</taxon>
        <taxon>Phycicoccus</taxon>
    </lineage>
</organism>
<dbReference type="SUPFAM" id="SSF52425">
    <property type="entry name" value="Cryptochrome/photolyase, N-terminal domain"/>
    <property type="match status" value="1"/>
</dbReference>
<dbReference type="PANTHER" id="PTHR11455:SF9">
    <property type="entry name" value="CRYPTOCHROME CIRCADIAN CLOCK 5 ISOFORM X1"/>
    <property type="match status" value="1"/>
</dbReference>
<comment type="caution">
    <text evidence="7">The sequence shown here is derived from an EMBL/GenBank/DDBJ whole genome shotgun (WGS) entry which is preliminary data.</text>
</comment>
<dbReference type="RefSeq" id="WP_101395248.1">
    <property type="nucleotide sequence ID" value="NZ_PJNE01000001.1"/>
</dbReference>
<dbReference type="InterPro" id="IPR036155">
    <property type="entry name" value="Crypto/Photolyase_N_sf"/>
</dbReference>
<dbReference type="InterPro" id="IPR005101">
    <property type="entry name" value="Cryptochr/Photolyase_FAD-bd"/>
</dbReference>
<comment type="similarity">
    <text evidence="5">Belongs to the DNA photolyase family.</text>
</comment>
<proteinExistence type="inferred from homology"/>
<dbReference type="InterPro" id="IPR006050">
    <property type="entry name" value="DNA_photolyase_N"/>
</dbReference>
<feature type="binding site" evidence="4">
    <location>
        <begin position="360"/>
        <end position="362"/>
    </location>
    <ligand>
        <name>FAD</name>
        <dbReference type="ChEBI" id="CHEBI:57692"/>
    </ligand>
</feature>
<dbReference type="InterPro" id="IPR018394">
    <property type="entry name" value="DNA_photolyase_1_CS_C"/>
</dbReference>
<dbReference type="PANTHER" id="PTHR11455">
    <property type="entry name" value="CRYPTOCHROME"/>
    <property type="match status" value="1"/>
</dbReference>
<keyword evidence="7" id="KW-0456">Lyase</keyword>
<dbReference type="PROSITE" id="PS51645">
    <property type="entry name" value="PHR_CRY_ALPHA_BETA"/>
    <property type="match status" value="1"/>
</dbReference>
<keyword evidence="8" id="KW-1185">Reference proteome</keyword>